<dbReference type="EMBL" id="FQVE01000002">
    <property type="protein sequence ID" value="SHF19359.1"/>
    <property type="molecule type" value="Genomic_DNA"/>
</dbReference>
<dbReference type="AlphaFoldDB" id="A0A1M4ZMU0"/>
<protein>
    <submittedName>
        <fullName evidence="1">Uncharacterized protein</fullName>
    </submittedName>
</protein>
<name>A0A1M4ZMU0_9FLAO</name>
<organism evidence="1 2">
    <name type="scientific">Chryseobacterium vrystaatense</name>
    <dbReference type="NCBI Taxonomy" id="307480"/>
    <lineage>
        <taxon>Bacteria</taxon>
        <taxon>Pseudomonadati</taxon>
        <taxon>Bacteroidota</taxon>
        <taxon>Flavobacteriia</taxon>
        <taxon>Flavobacteriales</taxon>
        <taxon>Weeksellaceae</taxon>
        <taxon>Chryseobacterium group</taxon>
        <taxon>Chryseobacterium</taxon>
    </lineage>
</organism>
<proteinExistence type="predicted"/>
<dbReference type="Proteomes" id="UP000184108">
    <property type="component" value="Unassembled WGS sequence"/>
</dbReference>
<accession>A0A1M4ZMU0</accession>
<evidence type="ECO:0000313" key="2">
    <source>
        <dbReference type="Proteomes" id="UP000184108"/>
    </source>
</evidence>
<gene>
    <name evidence="1" type="ORF">SAMN02787073_1647</name>
</gene>
<dbReference type="RefSeq" id="WP_073172592.1">
    <property type="nucleotide sequence ID" value="NZ_FQVE01000002.1"/>
</dbReference>
<sequence>MEDNKHIFQLLANYIEEDPDDMENFYNDAMNLIRGAAADKNIEFDGYFRERWEISADTIFEFDEDYFENEDRRDLYVFLSALVDEEIFSYLHYVWHHVNNEELSKEILEIKIEELKEKGVRF</sequence>
<reference evidence="2" key="1">
    <citation type="submission" date="2016-11" db="EMBL/GenBank/DDBJ databases">
        <authorList>
            <person name="Varghese N."/>
            <person name="Submissions S."/>
        </authorList>
    </citation>
    <scope>NUCLEOTIDE SEQUENCE [LARGE SCALE GENOMIC DNA]</scope>
    <source>
        <strain evidence="2">YR203</strain>
    </source>
</reference>
<evidence type="ECO:0000313" key="1">
    <source>
        <dbReference type="EMBL" id="SHF19359.1"/>
    </source>
</evidence>